<feature type="region of interest" description="Disordered" evidence="1">
    <location>
        <begin position="70"/>
        <end position="110"/>
    </location>
</feature>
<keyword evidence="3" id="KW-1185">Reference proteome</keyword>
<feature type="compositionally biased region" description="Polar residues" evidence="1">
    <location>
        <begin position="77"/>
        <end position="87"/>
    </location>
</feature>
<feature type="region of interest" description="Disordered" evidence="1">
    <location>
        <begin position="357"/>
        <end position="553"/>
    </location>
</feature>
<dbReference type="GeneID" id="19190118"/>
<feature type="compositionally biased region" description="Pro residues" evidence="1">
    <location>
        <begin position="271"/>
        <end position="280"/>
    </location>
</feature>
<reference evidence="2 3" key="1">
    <citation type="submission" date="2013-03" db="EMBL/GenBank/DDBJ databases">
        <title>The Genome Sequence of Cladophialophora psammophila CBS 110553.</title>
        <authorList>
            <consortium name="The Broad Institute Genomics Platform"/>
            <person name="Cuomo C."/>
            <person name="de Hoog S."/>
            <person name="Gorbushina A."/>
            <person name="Walker B."/>
            <person name="Young S.K."/>
            <person name="Zeng Q."/>
            <person name="Gargeya S."/>
            <person name="Fitzgerald M."/>
            <person name="Haas B."/>
            <person name="Abouelleil A."/>
            <person name="Allen A.W."/>
            <person name="Alvarado L."/>
            <person name="Arachchi H.M."/>
            <person name="Berlin A.M."/>
            <person name="Chapman S.B."/>
            <person name="Gainer-Dewar J."/>
            <person name="Goldberg J."/>
            <person name="Griggs A."/>
            <person name="Gujja S."/>
            <person name="Hansen M."/>
            <person name="Howarth C."/>
            <person name="Imamovic A."/>
            <person name="Ireland A."/>
            <person name="Larimer J."/>
            <person name="McCowan C."/>
            <person name="Murphy C."/>
            <person name="Pearson M."/>
            <person name="Poon T.W."/>
            <person name="Priest M."/>
            <person name="Roberts A."/>
            <person name="Saif S."/>
            <person name="Shea T."/>
            <person name="Sisk P."/>
            <person name="Sykes S."/>
            <person name="Wortman J."/>
            <person name="Nusbaum C."/>
            <person name="Birren B."/>
        </authorList>
    </citation>
    <scope>NUCLEOTIDE SEQUENCE [LARGE SCALE GENOMIC DNA]</scope>
    <source>
        <strain evidence="2 3">CBS 110553</strain>
    </source>
</reference>
<name>W9WTQ8_9EURO</name>
<dbReference type="Proteomes" id="UP000019471">
    <property type="component" value="Unassembled WGS sequence"/>
</dbReference>
<feature type="compositionally biased region" description="Polar residues" evidence="1">
    <location>
        <begin position="535"/>
        <end position="553"/>
    </location>
</feature>
<feature type="region of interest" description="Disordered" evidence="1">
    <location>
        <begin position="212"/>
        <end position="285"/>
    </location>
</feature>
<gene>
    <name evidence="2" type="ORF">A1O5_05400</name>
</gene>
<dbReference type="AlphaFoldDB" id="W9WTQ8"/>
<dbReference type="HOGENOM" id="CLU_023042_0_0_1"/>
<feature type="compositionally biased region" description="Pro residues" evidence="1">
    <location>
        <begin position="233"/>
        <end position="242"/>
    </location>
</feature>
<feature type="compositionally biased region" description="Polar residues" evidence="1">
    <location>
        <begin position="476"/>
        <end position="488"/>
    </location>
</feature>
<comment type="caution">
    <text evidence="2">The sequence shown here is derived from an EMBL/GenBank/DDBJ whole genome shotgun (WGS) entry which is preliminary data.</text>
</comment>
<evidence type="ECO:0000256" key="1">
    <source>
        <dbReference type="SAM" id="MobiDB-lite"/>
    </source>
</evidence>
<proteinExistence type="predicted"/>
<dbReference type="OrthoDB" id="4117985at2759"/>
<feature type="compositionally biased region" description="Basic and acidic residues" evidence="1">
    <location>
        <begin position="215"/>
        <end position="229"/>
    </location>
</feature>
<feature type="compositionally biased region" description="Polar residues" evidence="1">
    <location>
        <begin position="247"/>
        <end position="263"/>
    </location>
</feature>
<evidence type="ECO:0000313" key="3">
    <source>
        <dbReference type="Proteomes" id="UP000019471"/>
    </source>
</evidence>
<organism evidence="2 3">
    <name type="scientific">Cladophialophora psammophila CBS 110553</name>
    <dbReference type="NCBI Taxonomy" id="1182543"/>
    <lineage>
        <taxon>Eukaryota</taxon>
        <taxon>Fungi</taxon>
        <taxon>Dikarya</taxon>
        <taxon>Ascomycota</taxon>
        <taxon>Pezizomycotina</taxon>
        <taxon>Eurotiomycetes</taxon>
        <taxon>Chaetothyriomycetidae</taxon>
        <taxon>Chaetothyriales</taxon>
        <taxon>Herpotrichiellaceae</taxon>
        <taxon>Cladophialophora</taxon>
    </lineage>
</organism>
<evidence type="ECO:0000313" key="2">
    <source>
        <dbReference type="EMBL" id="EXJ71592.1"/>
    </source>
</evidence>
<dbReference type="EMBL" id="AMGX01000007">
    <property type="protein sequence ID" value="EXJ71592.1"/>
    <property type="molecule type" value="Genomic_DNA"/>
</dbReference>
<sequence>MSDAAFAQSTWNSQVGWVASNDHDAGESPSGRSSEALASNGALGEGPDQPTNLTALKRGRILRLRNAFRSRIRNGTLRPQGTTAQSKQQRETSGDVEGNESPASSRDLSRRRAETLNLCRGKIKGLTGNDHHIRRKSVNTNKGTTELTRGDSPLLGDDIIAVPTTDLAAESSDNESAFGSLTRSFASAVDKLDFYSNLPCNMSFLRSRSSFFNPNKREKRGDDRDEVRRQFPPISPSKPAPPVAQSIAASSPTDLSRNFSPASNPRKLHPAPRPVGPPIPGARGFKLNQEGLASRQPPIAPLVFSAEKNAYVPAAPVAGYPRGVNPLRMHPPGAMAVAPSGPYQAAQALPVDRDALFNSPRRHTTTPNSEDREGSDTGSLDDAPIYSPSLGDLSQYARDTPRSTNAVPNGASRDQIENAAPIPSPVKNDLPAKGQSGPLKKSRSGLGLFSRSKPENASPIATGNGARGESPLYQGDANQQGNSGSSTGKMVKKSRSLHFGGLFKRKDPFDLVPSMGSSPFQPATPSPLRKVMRYGSQSTKGGGNSPTTQSAKR</sequence>
<accession>W9WTQ8</accession>
<protein>
    <submittedName>
        <fullName evidence="2">Uncharacterized protein</fullName>
    </submittedName>
</protein>
<dbReference type="eggNOG" id="ENOG502RR9A">
    <property type="taxonomic scope" value="Eukaryota"/>
</dbReference>
<dbReference type="RefSeq" id="XP_007744191.1">
    <property type="nucleotide sequence ID" value="XM_007746001.1"/>
</dbReference>
<feature type="region of interest" description="Disordered" evidence="1">
    <location>
        <begin position="1"/>
        <end position="58"/>
    </location>
</feature>